<evidence type="ECO:0000313" key="2">
    <source>
        <dbReference type="EMBL" id="CUQ65551.1"/>
    </source>
</evidence>
<organism evidence="2 3">
    <name type="scientific">Candidatus Nitrospira inopinata</name>
    <dbReference type="NCBI Taxonomy" id="1715989"/>
    <lineage>
        <taxon>Bacteria</taxon>
        <taxon>Pseudomonadati</taxon>
        <taxon>Nitrospirota</taxon>
        <taxon>Nitrospiria</taxon>
        <taxon>Nitrospirales</taxon>
        <taxon>Nitrospiraceae</taxon>
        <taxon>Nitrospira</taxon>
    </lineage>
</organism>
<proteinExistence type="predicted"/>
<accession>A0A0S4KP59</accession>
<dbReference type="EMBL" id="LN885086">
    <property type="protein sequence ID" value="CUQ65551.1"/>
    <property type="molecule type" value="Genomic_DNA"/>
</dbReference>
<gene>
    <name evidence="2" type="ORF">NITINOP_0575</name>
</gene>
<dbReference type="KEGG" id="nio:NITINOP_0575"/>
<evidence type="ECO:0000313" key="3">
    <source>
        <dbReference type="Proteomes" id="UP000066284"/>
    </source>
</evidence>
<dbReference type="Proteomes" id="UP000066284">
    <property type="component" value="Chromosome 1"/>
</dbReference>
<feature type="compositionally biased region" description="Basic and acidic residues" evidence="1">
    <location>
        <begin position="1"/>
        <end position="13"/>
    </location>
</feature>
<protein>
    <submittedName>
        <fullName evidence="2">Uncharacterized protein</fullName>
    </submittedName>
</protein>
<keyword evidence="3" id="KW-1185">Reference proteome</keyword>
<evidence type="ECO:0000256" key="1">
    <source>
        <dbReference type="SAM" id="MobiDB-lite"/>
    </source>
</evidence>
<name>A0A0S4KP59_9BACT</name>
<dbReference type="AlphaFoldDB" id="A0A0S4KP59"/>
<reference evidence="3" key="1">
    <citation type="submission" date="2015-09" db="EMBL/GenBank/DDBJ databases">
        <authorList>
            <person name="Daims H."/>
        </authorList>
    </citation>
    <scope>NUCLEOTIDE SEQUENCE [LARGE SCALE GENOMIC DNA]</scope>
</reference>
<sequence>MSTDRPWRVKGESPLRAPAP</sequence>
<feature type="region of interest" description="Disordered" evidence="1">
    <location>
        <begin position="1"/>
        <end position="20"/>
    </location>
</feature>